<dbReference type="GO" id="GO:0006508">
    <property type="term" value="P:proteolysis"/>
    <property type="evidence" value="ECO:0007669"/>
    <property type="project" value="UniProtKB-KW"/>
</dbReference>
<gene>
    <name evidence="16" type="ORF">V1477_004715</name>
</gene>
<dbReference type="FunFam" id="3.30.830.10:FF:000030">
    <property type="entry name" value="Insulin-degrading enzyme"/>
    <property type="match status" value="1"/>
</dbReference>
<name>A0ABD2CML0_VESMC</name>
<dbReference type="InterPro" id="IPR016024">
    <property type="entry name" value="ARM-type_fold"/>
</dbReference>
<evidence type="ECO:0000256" key="4">
    <source>
        <dbReference type="ARBA" id="ARBA00022670"/>
    </source>
</evidence>
<evidence type="ECO:0000256" key="1">
    <source>
        <dbReference type="ARBA" id="ARBA00001947"/>
    </source>
</evidence>
<dbReference type="Pfam" id="PF00675">
    <property type="entry name" value="Peptidase_M16"/>
    <property type="match status" value="1"/>
</dbReference>
<proteinExistence type="inferred from homology"/>
<keyword evidence="5" id="KW-0479">Metal-binding</keyword>
<dbReference type="PROSITE" id="PS00143">
    <property type="entry name" value="INSULINASE"/>
    <property type="match status" value="1"/>
</dbReference>
<reference evidence="16 17" key="1">
    <citation type="journal article" date="2024" name="Ann. Entomol. Soc. Am.">
        <title>Genomic analyses of the southern and eastern yellowjacket wasps (Hymenoptera: Vespidae) reveal evolutionary signatures of social life.</title>
        <authorList>
            <person name="Catto M.A."/>
            <person name="Caine P.B."/>
            <person name="Orr S.E."/>
            <person name="Hunt B.G."/>
            <person name="Goodisman M.A.D."/>
        </authorList>
    </citation>
    <scope>NUCLEOTIDE SEQUENCE [LARGE SCALE GENOMIC DNA]</scope>
    <source>
        <strain evidence="16">232</strain>
        <tissue evidence="16">Head and thorax</tissue>
    </source>
</reference>
<dbReference type="SUPFAM" id="SSF48371">
    <property type="entry name" value="ARM repeat"/>
    <property type="match status" value="1"/>
</dbReference>
<dbReference type="InterPro" id="IPR054734">
    <property type="entry name" value="PqqF-like_C_4"/>
</dbReference>
<evidence type="ECO:0000256" key="8">
    <source>
        <dbReference type="ARBA" id="ARBA00023049"/>
    </source>
</evidence>
<keyword evidence="17" id="KW-1185">Reference proteome</keyword>
<organism evidence="16 17">
    <name type="scientific">Vespula maculifrons</name>
    <name type="common">Eastern yellow jacket</name>
    <name type="synonym">Wasp</name>
    <dbReference type="NCBI Taxonomy" id="7453"/>
    <lineage>
        <taxon>Eukaryota</taxon>
        <taxon>Metazoa</taxon>
        <taxon>Ecdysozoa</taxon>
        <taxon>Arthropoda</taxon>
        <taxon>Hexapoda</taxon>
        <taxon>Insecta</taxon>
        <taxon>Pterygota</taxon>
        <taxon>Neoptera</taxon>
        <taxon>Endopterygota</taxon>
        <taxon>Hymenoptera</taxon>
        <taxon>Apocrita</taxon>
        <taxon>Aculeata</taxon>
        <taxon>Vespoidea</taxon>
        <taxon>Vespidae</taxon>
        <taxon>Vespinae</taxon>
        <taxon>Vespula</taxon>
    </lineage>
</organism>
<comment type="similarity">
    <text evidence="2">Belongs to the peptidase M16 family.</text>
</comment>
<dbReference type="PANTHER" id="PTHR43690">
    <property type="entry name" value="NARDILYSIN"/>
    <property type="match status" value="1"/>
</dbReference>
<dbReference type="InterPro" id="IPR043510">
    <property type="entry name" value="W2_5MP1/2"/>
</dbReference>
<evidence type="ECO:0000313" key="17">
    <source>
        <dbReference type="Proteomes" id="UP001607303"/>
    </source>
</evidence>
<dbReference type="Pfam" id="PF25504">
    <property type="entry name" value="HEAT_5MP1_2"/>
    <property type="match status" value="1"/>
</dbReference>
<sequence>MSSLHQNEETSHTESIIFERSSPEKKTSFANMPVRDYIEKRYEITKSPNDKRLYRGLLLSNKMKVLLISDSTTDKSAAAMDVNIGYMSDPDDLPGLAHFCEHMLFLGTEKYPQENDYNMFLSQNGGTSNAVTYMDQTNYYFDVTPDKLEDALDRFAQFFLKPLFTESLTELELNAIHSEHEKNITNDSWRLRQVDKSSSNPNHPFSKFGTGNRETLDIIPKRKGISVREKLLEFHENYYSANIMALCVLGKESLDDLEKIVVNLFSQVKNKEVEIPVWPEHPFDEEHFQTKWYIVPIKDLRNLNMIFPIPDMREHYNAAPTHYISHLLGHEGEGSLLSALKARNWCNSLVAGRPASPRGFSFLHVFVDLTEEGINHIDDIIMLTFAYINMLKKEGPVEWIYKEYRDIAAMNFQFKEKISPQAYVSSVVQALQEYPMEEVLTAERLFPEWKPELINLVMEYLVPKNIRVQIVGKLFENIADETEKWYGTKFKKDKIQPEIIDKWATSNFNSDLHLPLKNEFIPTKFDMKQLQPDLDKFPVIIKDTPLLRVWFKQDDEFLIPKANLIFNFVSPLAYIDPINCNLLYMFVQLVRDSLTEYAYAAHLAGLKWEITNSKYGIMLMIGGYDHKQSVLLEKIMDRIVNFKIQPKRFEILKENYIRGLKNFGTEQPYQHAVYYLAVLLAEQVWVKDELLEASSYLTAERVLEFIPQFLSKIHIESLVHGNMTMSEAIDMVHIVESQLTKSIPHIVPLLPKQMILKREIKLEDGCHFLFEVENQFHKSSCTEVYYQSGLQSTKSNMLLELLTQIISEPCFNILRTKEQLGYIVFSGIRRTNGVQGLRVIIQSDKHPKYVEKRIDEFMNTMLNHITTMSEEEFNRHKESLAAQRLEKPKMLTSLTTDFWNEISSQQYNFDRANIEVAYLKTITQEQILQFFKEIVFDETRHKLCVYVISMAEDGAGLITEKDNEKTDETLSDATITSMKTIDDIVSFKISQHLYPLLKPFCNIPRKEGYCMSQKIEKPILSGQRIKTRKRDEREKYDPTGFRDAILLGLEKTGNDLEAISKYLDSAGSKLDYRRYGEALFDILIAGGLLVPGGSIAQDGDKPVKTTACVFEQPEDMESMRNFEQVFIKLMRRYKYLEKMFEEEMKKVLVFMKGFSPKNRIKLARMTALWISNGSVPPIVLSVLINEHLVKDNLALDFLLEVFVTWKQEKGLPSLMTALKKGGIEGRLMEFVPPNKRTEEYFRSVFEAVGLADIVKLHKAQASQEAKRDLQQSLIDDLANKRSMKDIMLDVKEMAQRSGIPEHEVIGLIWSVVMTQAEWNKKEELVAEQAVKHLKMYTPLFDAFTCTAKSELALLLKVQEFCYENMCFMKVFQKIVLLFYKTDVISEEVILKWYKEGHSVKGKMLFLDQMKKFVEWLQNAEEESESGEED</sequence>
<dbReference type="InterPro" id="IPR011765">
    <property type="entry name" value="Pept_M16_N"/>
</dbReference>
<dbReference type="FunFam" id="3.30.830.10:FF:000003">
    <property type="entry name" value="Insulin-degrading enzyme"/>
    <property type="match status" value="1"/>
</dbReference>
<dbReference type="GO" id="GO:0006417">
    <property type="term" value="P:regulation of translation"/>
    <property type="evidence" value="ECO:0007669"/>
    <property type="project" value="UniProtKB-ARBA"/>
</dbReference>
<dbReference type="GO" id="GO:0046872">
    <property type="term" value="F:metal ion binding"/>
    <property type="evidence" value="ECO:0007669"/>
    <property type="project" value="UniProtKB-KW"/>
</dbReference>
<dbReference type="Proteomes" id="UP001607303">
    <property type="component" value="Unassembled WGS sequence"/>
</dbReference>
<dbReference type="SUPFAM" id="SSF63411">
    <property type="entry name" value="LuxS/MPP-like metallohydrolase"/>
    <property type="match status" value="4"/>
</dbReference>
<keyword evidence="8" id="KW-0482">Metalloprotease</keyword>
<dbReference type="FunFam" id="3.30.830.10:FF:000005">
    <property type="entry name" value="nardilysin isoform X1"/>
    <property type="match status" value="1"/>
</dbReference>
<keyword evidence="6" id="KW-0378">Hydrolase</keyword>
<evidence type="ECO:0000256" key="13">
    <source>
        <dbReference type="ARBA" id="ARBA00080349"/>
    </source>
</evidence>
<dbReference type="Gene3D" id="3.30.830.10">
    <property type="entry name" value="Metalloenzyme, LuxS/M16 peptidase-like"/>
    <property type="match status" value="4"/>
</dbReference>
<dbReference type="Pfam" id="PF02020">
    <property type="entry name" value="W2"/>
    <property type="match status" value="1"/>
</dbReference>
<keyword evidence="4" id="KW-0645">Protease</keyword>
<comment type="catalytic activity">
    <reaction evidence="9">
        <text>Degradation of insulin, glucagon and other polypeptides. No action on proteins.</text>
        <dbReference type="EC" id="3.4.24.56"/>
    </reaction>
</comment>
<dbReference type="FunFam" id="1.25.40.180:FF:000006">
    <property type="entry name" value="Basic leucine zipper and W2 domain-containing protein 1"/>
    <property type="match status" value="1"/>
</dbReference>
<dbReference type="Pfam" id="PF22456">
    <property type="entry name" value="PqqF-like_C_4"/>
    <property type="match status" value="1"/>
</dbReference>
<evidence type="ECO:0000256" key="12">
    <source>
        <dbReference type="ARBA" id="ARBA00074992"/>
    </source>
</evidence>
<comment type="similarity">
    <text evidence="3">Belongs to the BZW family.</text>
</comment>
<dbReference type="InterPro" id="IPR001431">
    <property type="entry name" value="Pept_M16_Zn_BS"/>
</dbReference>
<feature type="region of interest" description="Disordered" evidence="14">
    <location>
        <begin position="1"/>
        <end position="24"/>
    </location>
</feature>
<evidence type="ECO:0000256" key="14">
    <source>
        <dbReference type="SAM" id="MobiDB-lite"/>
    </source>
</evidence>
<evidence type="ECO:0000256" key="6">
    <source>
        <dbReference type="ARBA" id="ARBA00022801"/>
    </source>
</evidence>
<comment type="cofactor">
    <cofactor evidence="1">
        <name>Zn(2+)</name>
        <dbReference type="ChEBI" id="CHEBI:29105"/>
    </cofactor>
</comment>
<feature type="domain" description="W2" evidence="15">
    <location>
        <begin position="1255"/>
        <end position="1426"/>
    </location>
</feature>
<dbReference type="GO" id="GO:0005737">
    <property type="term" value="C:cytoplasm"/>
    <property type="evidence" value="ECO:0007669"/>
    <property type="project" value="UniProtKB-ARBA"/>
</dbReference>
<evidence type="ECO:0000256" key="5">
    <source>
        <dbReference type="ARBA" id="ARBA00022723"/>
    </source>
</evidence>
<dbReference type="InterPro" id="IPR050626">
    <property type="entry name" value="Peptidase_M16"/>
</dbReference>
<dbReference type="InterPro" id="IPR003307">
    <property type="entry name" value="W2_domain"/>
</dbReference>
<evidence type="ECO:0000256" key="11">
    <source>
        <dbReference type="ARBA" id="ARBA00070422"/>
    </source>
</evidence>
<dbReference type="PROSITE" id="PS51363">
    <property type="entry name" value="W2"/>
    <property type="match status" value="1"/>
</dbReference>
<dbReference type="CDD" id="cd11560">
    <property type="entry name" value="W2_eIF5C_like"/>
    <property type="match status" value="1"/>
</dbReference>
<evidence type="ECO:0000313" key="16">
    <source>
        <dbReference type="EMBL" id="KAL2746345.1"/>
    </source>
</evidence>
<dbReference type="FunFam" id="3.30.830.10:FF:000004">
    <property type="entry name" value="Putative insulin-degrading enzyme"/>
    <property type="match status" value="1"/>
</dbReference>
<evidence type="ECO:0000256" key="9">
    <source>
        <dbReference type="ARBA" id="ARBA00052248"/>
    </source>
</evidence>
<evidence type="ECO:0000256" key="2">
    <source>
        <dbReference type="ARBA" id="ARBA00007261"/>
    </source>
</evidence>
<evidence type="ECO:0000256" key="3">
    <source>
        <dbReference type="ARBA" id="ARBA00008151"/>
    </source>
</evidence>
<keyword evidence="7" id="KW-0862">Zinc</keyword>
<dbReference type="InterPro" id="IPR032632">
    <property type="entry name" value="Peptidase_M16_M"/>
</dbReference>
<dbReference type="InterPro" id="IPR007863">
    <property type="entry name" value="Peptidase_M16_C"/>
</dbReference>
<dbReference type="InterPro" id="IPR011249">
    <property type="entry name" value="Metalloenz_LuxS/M16"/>
</dbReference>
<evidence type="ECO:0000259" key="15">
    <source>
        <dbReference type="PROSITE" id="PS51363"/>
    </source>
</evidence>
<dbReference type="Pfam" id="PF16187">
    <property type="entry name" value="Peptidase_M16_M"/>
    <property type="match status" value="1"/>
</dbReference>
<dbReference type="GO" id="GO:0004222">
    <property type="term" value="F:metalloendopeptidase activity"/>
    <property type="evidence" value="ECO:0007669"/>
    <property type="project" value="UniProtKB-EC"/>
</dbReference>
<dbReference type="SMART" id="SM00515">
    <property type="entry name" value="eIF5C"/>
    <property type="match status" value="1"/>
</dbReference>
<protein>
    <recommendedName>
        <fullName evidence="11">Insulin-degrading enzyme</fullName>
        <ecNumber evidence="10">3.4.24.56</ecNumber>
    </recommendedName>
    <alternativeName>
        <fullName evidence="13">Insulin protease</fullName>
    </alternativeName>
    <alternativeName>
        <fullName evidence="12">Insulysin</fullName>
    </alternativeName>
</protein>
<accession>A0ABD2CML0</accession>
<evidence type="ECO:0000256" key="10">
    <source>
        <dbReference type="ARBA" id="ARBA00066874"/>
    </source>
</evidence>
<dbReference type="EMBL" id="JAYRBN010000037">
    <property type="protein sequence ID" value="KAL2746345.1"/>
    <property type="molecule type" value="Genomic_DNA"/>
</dbReference>
<dbReference type="EC" id="3.4.24.56" evidence="10"/>
<feature type="compositionally biased region" description="Basic and acidic residues" evidence="14">
    <location>
        <begin position="1"/>
        <end position="12"/>
    </location>
</feature>
<evidence type="ECO:0000256" key="7">
    <source>
        <dbReference type="ARBA" id="ARBA00022833"/>
    </source>
</evidence>
<comment type="caution">
    <text evidence="16">The sequence shown here is derived from an EMBL/GenBank/DDBJ whole genome shotgun (WGS) entry which is preliminary data.</text>
</comment>
<dbReference type="Gene3D" id="1.25.40.180">
    <property type="match status" value="1"/>
</dbReference>
<dbReference type="PANTHER" id="PTHR43690:SF18">
    <property type="entry name" value="INSULIN-DEGRADING ENZYME-RELATED"/>
    <property type="match status" value="1"/>
</dbReference>
<dbReference type="Pfam" id="PF05193">
    <property type="entry name" value="Peptidase_M16_C"/>
    <property type="match status" value="1"/>
</dbReference>
<dbReference type="InterPro" id="IPR057397">
    <property type="entry name" value="HEAT_5MP1_2"/>
</dbReference>